<dbReference type="InterPro" id="IPR000811">
    <property type="entry name" value="Glyco_trans_35"/>
</dbReference>
<evidence type="ECO:0000313" key="14">
    <source>
        <dbReference type="Proteomes" id="UP000463857"/>
    </source>
</evidence>
<dbReference type="RefSeq" id="WP_159546875.1">
    <property type="nucleotide sequence ID" value="NZ_CP047156.1"/>
</dbReference>
<dbReference type="NCBIfam" id="TIGR02094">
    <property type="entry name" value="more_P_ylases"/>
    <property type="match status" value="1"/>
</dbReference>
<dbReference type="SUPFAM" id="SSF53756">
    <property type="entry name" value="UDP-Glycosyltransferase/glycogen phosphorylase"/>
    <property type="match status" value="1"/>
</dbReference>
<dbReference type="InterPro" id="IPR024517">
    <property type="entry name" value="Glycogen_phosphorylase_DUF3417"/>
</dbReference>
<dbReference type="GO" id="GO:0005975">
    <property type="term" value="P:carbohydrate metabolic process"/>
    <property type="evidence" value="ECO:0007669"/>
    <property type="project" value="InterPro"/>
</dbReference>
<evidence type="ECO:0000256" key="4">
    <source>
        <dbReference type="ARBA" id="ARBA00012591"/>
    </source>
</evidence>
<evidence type="ECO:0000256" key="9">
    <source>
        <dbReference type="ARBA" id="ARBA00023277"/>
    </source>
</evidence>
<evidence type="ECO:0000256" key="3">
    <source>
        <dbReference type="ARBA" id="ARBA00006047"/>
    </source>
</evidence>
<dbReference type="PIRSF" id="PIRSF000460">
    <property type="entry name" value="Pprylas_GlgP"/>
    <property type="match status" value="1"/>
</dbReference>
<comment type="function">
    <text evidence="10">Phosphorylase is an important allosteric enzyme in carbohydrate metabolism. Enzymes from different sources differ in their regulatory mechanisms and in their natural substrates. However, all known phosphorylases share catalytic and structural properties.</text>
</comment>
<gene>
    <name evidence="13" type="primary">glgP</name>
    <name evidence="13" type="ORF">EK0264_16665</name>
</gene>
<dbReference type="Pfam" id="PF00343">
    <property type="entry name" value="Phosphorylase"/>
    <property type="match status" value="1"/>
</dbReference>
<keyword evidence="14" id="KW-1185">Reference proteome</keyword>
<reference evidence="13 14" key="1">
    <citation type="journal article" date="2018" name="Int. J. Syst. Evol. Microbiol.">
        <title>Epidermidibacterium keratini gen. nov., sp. nov., a member of the family Sporichthyaceae, isolated from keratin epidermis.</title>
        <authorList>
            <person name="Lee D.G."/>
            <person name="Trujillo M.E."/>
            <person name="Kang S."/>
            <person name="Nam J.J."/>
            <person name="Kim Y.J."/>
        </authorList>
    </citation>
    <scope>NUCLEOTIDE SEQUENCE [LARGE SCALE GENOMIC DNA]</scope>
    <source>
        <strain evidence="13 14">EPI-7</strain>
    </source>
</reference>
<dbReference type="EMBL" id="CP047156">
    <property type="protein sequence ID" value="QHC01751.1"/>
    <property type="molecule type" value="Genomic_DNA"/>
</dbReference>
<dbReference type="FunCoup" id="A0A7L4YR81">
    <property type="interactions" value="285"/>
</dbReference>
<dbReference type="InterPro" id="IPR011834">
    <property type="entry name" value="Agluc_phsphrylas"/>
</dbReference>
<organism evidence="13 14">
    <name type="scientific">Epidermidibacterium keratini</name>
    <dbReference type="NCBI Taxonomy" id="1891644"/>
    <lineage>
        <taxon>Bacteria</taxon>
        <taxon>Bacillati</taxon>
        <taxon>Actinomycetota</taxon>
        <taxon>Actinomycetes</taxon>
        <taxon>Sporichthyales</taxon>
        <taxon>Sporichthyaceae</taxon>
        <taxon>Epidermidibacterium</taxon>
    </lineage>
</organism>
<feature type="modified residue" description="N6-(pyridoxal phosphate)lysine" evidence="11">
    <location>
        <position position="593"/>
    </location>
</feature>
<feature type="domain" description="DUF3417" evidence="12">
    <location>
        <begin position="13"/>
        <end position="123"/>
    </location>
</feature>
<evidence type="ECO:0000256" key="8">
    <source>
        <dbReference type="ARBA" id="ARBA00022898"/>
    </source>
</evidence>
<keyword evidence="6" id="KW-0328">Glycosyltransferase</keyword>
<dbReference type="InParanoid" id="A0A7L4YR81"/>
<dbReference type="EC" id="2.4.1.1" evidence="4"/>
<evidence type="ECO:0000256" key="2">
    <source>
        <dbReference type="ARBA" id="ARBA00001933"/>
    </source>
</evidence>
<evidence type="ECO:0000259" key="12">
    <source>
        <dbReference type="Pfam" id="PF11897"/>
    </source>
</evidence>
<proteinExistence type="inferred from homology"/>
<comment type="cofactor">
    <cofactor evidence="2">
        <name>pyridoxal 5'-phosphate</name>
        <dbReference type="ChEBI" id="CHEBI:597326"/>
    </cofactor>
</comment>
<dbReference type="PANTHER" id="PTHR42655:SF1">
    <property type="entry name" value="GLYCOGEN PHOSPHORYLASE"/>
    <property type="match status" value="1"/>
</dbReference>
<dbReference type="Gene3D" id="3.40.50.2000">
    <property type="entry name" value="Glycogen Phosphorylase B"/>
    <property type="match status" value="3"/>
</dbReference>
<protein>
    <recommendedName>
        <fullName evidence="4">glycogen phosphorylase</fullName>
        <ecNumber evidence="4">2.4.1.1</ecNumber>
    </recommendedName>
</protein>
<dbReference type="InterPro" id="IPR035090">
    <property type="entry name" value="Pyridoxal_P_attach_site"/>
</dbReference>
<sequence length="840" mass="92456">MKAIAQFVVRVSLPPELTDLQHLMRNLRWSWHRPTRDLFAAIDQQAWDRVRHNPVELLAAVTAERLEQLRRDDAFLQRLADARRDLDDYLASGGWYAEQLAAGEQLPQAIAYFSPEFGITEALPQYSGGLGILAGDHLKAASDLGVPVLGVGLFYHSGYFSQGLAADGWQLESYPDLHPRLLLRRLRDAGGDPVLISLDLPGGRTLWAQVLIVEVGRVSLLLLDTNVPANTDEALRRTTDRLYGGGPEQRIAQELLLGVGGVRAIRAYCAVTGSPQPEVYHTNEGHAGFQGLERIRELTTGEGLDFDAALQVVRAGTVFTTHTPVPAGIDRFEKSLAARFLTEDRALPGVPLDRILELGSESDPAMFNMAHLGFRLGQRSNGVSRLHGQVSREMFASLWPGFPLDEVPIGSVTNGVHAPTWVGRHMLADGLASDLPDDELWQRRNLSRAALVEEIRRRTRESLLARGRSPAEIGWVDAMFDPDVLTVGFARRVPSYKRLTLMLRDPERLRAILLHPTRPVQIVLAGKSHPADDGGKELIKAMVQFADDPAVRHRITFLPDYDMAMARFLYAGCDVWLNNPLRPLEACGTSGMKSALNGGLNLSIRDGWWDEMYDGENGWAIPTADGVEDPARRDELEAAALYQLLESAVTPDFYERDAAGNPPRWLRRVRHTLRDLGPKVDATRMLRDYLRDLYAPAARSGEVLRRDEYAAATGLADAITRIRNAWPNVAVRSVEVAGDRQPGDEEPVALGTALTVRAVVDLGGLDASDVRVETAVGRPSADGSLEDVDYVPMSVVPGDLATYEAQIDLDRQGPMGYTVRVTPRHEALTGPAELGLLVTA</sequence>
<dbReference type="OrthoDB" id="9760804at2"/>
<keyword evidence="5" id="KW-0021">Allosteric enzyme</keyword>
<dbReference type="GO" id="GO:0008184">
    <property type="term" value="F:glycogen phosphorylase activity"/>
    <property type="evidence" value="ECO:0007669"/>
    <property type="project" value="InterPro"/>
</dbReference>
<evidence type="ECO:0000313" key="13">
    <source>
        <dbReference type="EMBL" id="QHC01751.1"/>
    </source>
</evidence>
<dbReference type="AlphaFoldDB" id="A0A7L4YR81"/>
<comment type="similarity">
    <text evidence="3">Belongs to the glycogen phosphorylase family.</text>
</comment>
<dbReference type="Proteomes" id="UP000463857">
    <property type="component" value="Chromosome"/>
</dbReference>
<evidence type="ECO:0000256" key="7">
    <source>
        <dbReference type="ARBA" id="ARBA00022679"/>
    </source>
</evidence>
<dbReference type="PANTHER" id="PTHR42655">
    <property type="entry name" value="GLYCOGEN PHOSPHORYLASE"/>
    <property type="match status" value="1"/>
</dbReference>
<evidence type="ECO:0000256" key="1">
    <source>
        <dbReference type="ARBA" id="ARBA00001275"/>
    </source>
</evidence>
<dbReference type="InterPro" id="IPR052182">
    <property type="entry name" value="Glycogen/Maltodextrin_Phosph"/>
</dbReference>
<keyword evidence="7" id="KW-0808">Transferase</keyword>
<dbReference type="GO" id="GO:0030170">
    <property type="term" value="F:pyridoxal phosphate binding"/>
    <property type="evidence" value="ECO:0007669"/>
    <property type="project" value="InterPro"/>
</dbReference>
<dbReference type="KEGG" id="eke:EK0264_16665"/>
<comment type="catalytic activity">
    <reaction evidence="1">
        <text>[(1-&gt;4)-alpha-D-glucosyl](n) + phosphate = [(1-&gt;4)-alpha-D-glucosyl](n-1) + alpha-D-glucose 1-phosphate</text>
        <dbReference type="Rhea" id="RHEA:41732"/>
        <dbReference type="Rhea" id="RHEA-COMP:9584"/>
        <dbReference type="Rhea" id="RHEA-COMP:9586"/>
        <dbReference type="ChEBI" id="CHEBI:15444"/>
        <dbReference type="ChEBI" id="CHEBI:43474"/>
        <dbReference type="ChEBI" id="CHEBI:58601"/>
        <dbReference type="EC" id="2.4.1.1"/>
    </reaction>
</comment>
<name>A0A7L4YR81_9ACTN</name>
<accession>A0A7L4YR81</accession>
<evidence type="ECO:0000256" key="6">
    <source>
        <dbReference type="ARBA" id="ARBA00022676"/>
    </source>
</evidence>
<evidence type="ECO:0000256" key="11">
    <source>
        <dbReference type="PIRSR" id="PIRSR000460-1"/>
    </source>
</evidence>
<evidence type="ECO:0000256" key="10">
    <source>
        <dbReference type="ARBA" id="ARBA00025174"/>
    </source>
</evidence>
<keyword evidence="9" id="KW-0119">Carbohydrate metabolism</keyword>
<keyword evidence="8 11" id="KW-0663">Pyridoxal phosphate</keyword>
<dbReference type="PROSITE" id="PS00102">
    <property type="entry name" value="PHOSPHORYLASE"/>
    <property type="match status" value="1"/>
</dbReference>
<dbReference type="Pfam" id="PF11897">
    <property type="entry name" value="DUF3417"/>
    <property type="match status" value="1"/>
</dbReference>
<evidence type="ECO:0000256" key="5">
    <source>
        <dbReference type="ARBA" id="ARBA00022533"/>
    </source>
</evidence>